<keyword evidence="1" id="KW-0378">Hydrolase</keyword>
<sequence length="109" mass="12660">MKFCFDIDGTICSQKPDNQAAYNEAKPFKDVIKEINRLYKDGHTIIFLTARGSTTGIDWKDFTTEQLRKWGVKYHELHFGKPNADVFIDDKARTLEDAIDLSSRNYRIL</sequence>
<reference evidence="1" key="1">
    <citation type="submission" date="2020-03" db="EMBL/GenBank/DDBJ databases">
        <title>The deep terrestrial virosphere.</title>
        <authorList>
            <person name="Holmfeldt K."/>
            <person name="Nilsson E."/>
            <person name="Simone D."/>
            <person name="Lopez-Fernandez M."/>
            <person name="Wu X."/>
            <person name="de Brujin I."/>
            <person name="Lundin D."/>
            <person name="Andersson A."/>
            <person name="Bertilsson S."/>
            <person name="Dopson M."/>
        </authorList>
    </citation>
    <scope>NUCLEOTIDE SEQUENCE</scope>
    <source>
        <strain evidence="1">MM415B03888</strain>
    </source>
</reference>
<protein>
    <submittedName>
        <fullName evidence="1">Putative haloacid dehalogenase-like hydrolase</fullName>
    </submittedName>
</protein>
<gene>
    <name evidence="1" type="ORF">MM415B03888_0007</name>
</gene>
<dbReference type="InterPro" id="IPR036412">
    <property type="entry name" value="HAD-like_sf"/>
</dbReference>
<proteinExistence type="predicted"/>
<name>A0A6M3LGH3_9ZZZZ</name>
<dbReference type="Gene3D" id="3.40.50.1000">
    <property type="entry name" value="HAD superfamily/HAD-like"/>
    <property type="match status" value="1"/>
</dbReference>
<dbReference type="AlphaFoldDB" id="A0A6M3LGH3"/>
<organism evidence="1">
    <name type="scientific">viral metagenome</name>
    <dbReference type="NCBI Taxonomy" id="1070528"/>
    <lineage>
        <taxon>unclassified sequences</taxon>
        <taxon>metagenomes</taxon>
        <taxon>organismal metagenomes</taxon>
    </lineage>
</organism>
<dbReference type="InterPro" id="IPR023214">
    <property type="entry name" value="HAD_sf"/>
</dbReference>
<dbReference type="EMBL" id="MT143224">
    <property type="protein sequence ID" value="QJA94347.1"/>
    <property type="molecule type" value="Genomic_DNA"/>
</dbReference>
<dbReference type="SUPFAM" id="SSF56784">
    <property type="entry name" value="HAD-like"/>
    <property type="match status" value="1"/>
</dbReference>
<accession>A0A6M3LGH3</accession>
<dbReference type="GO" id="GO:0016787">
    <property type="term" value="F:hydrolase activity"/>
    <property type="evidence" value="ECO:0007669"/>
    <property type="project" value="UniProtKB-KW"/>
</dbReference>
<evidence type="ECO:0000313" key="1">
    <source>
        <dbReference type="EMBL" id="QJA94347.1"/>
    </source>
</evidence>